<gene>
    <name evidence="2" type="ORF">EYC84_009736</name>
</gene>
<dbReference type="Proteomes" id="UP000322873">
    <property type="component" value="Unassembled WGS sequence"/>
</dbReference>
<dbReference type="AlphaFoldDB" id="A0A5M9JE01"/>
<organism evidence="2 3">
    <name type="scientific">Monilinia fructicola</name>
    <name type="common">Brown rot fungus</name>
    <name type="synonym">Ciboria fructicola</name>
    <dbReference type="NCBI Taxonomy" id="38448"/>
    <lineage>
        <taxon>Eukaryota</taxon>
        <taxon>Fungi</taxon>
        <taxon>Dikarya</taxon>
        <taxon>Ascomycota</taxon>
        <taxon>Pezizomycotina</taxon>
        <taxon>Leotiomycetes</taxon>
        <taxon>Helotiales</taxon>
        <taxon>Sclerotiniaceae</taxon>
        <taxon>Monilinia</taxon>
    </lineage>
</organism>
<evidence type="ECO:0000313" key="3">
    <source>
        <dbReference type="Proteomes" id="UP000322873"/>
    </source>
</evidence>
<comment type="caution">
    <text evidence="2">The sequence shown here is derived from an EMBL/GenBank/DDBJ whole genome shotgun (WGS) entry which is preliminary data.</text>
</comment>
<keyword evidence="3" id="KW-1185">Reference proteome</keyword>
<reference evidence="2 3" key="1">
    <citation type="submission" date="2019-06" db="EMBL/GenBank/DDBJ databases">
        <title>Genome Sequence of the Brown Rot Fungal Pathogen Monilinia fructicola.</title>
        <authorList>
            <person name="De Miccolis Angelini R.M."/>
            <person name="Landi L."/>
            <person name="Abate D."/>
            <person name="Pollastro S."/>
            <person name="Romanazzi G."/>
            <person name="Faretra F."/>
        </authorList>
    </citation>
    <scope>NUCLEOTIDE SEQUENCE [LARGE SCALE GENOMIC DNA]</scope>
    <source>
        <strain evidence="2 3">Mfrc123</strain>
    </source>
</reference>
<sequence>MPGVPPKAFEAIKAKFKALLKGKKSKKAEADPAADATKTDAAPAPATATSEAAPATEATAPEVNAAEPSTAAETPAAPTTADQAPAVVEPAKTTEPGEPSTPYMIGTLVRAQSTDTEIAAPEASKDEEPVKTEPSAPIARWSGTILSLEVHESLTSKSILTETTSITIPLIPWRWRGDACCNGRRCGWIIQTHTLPWFTKSWLSL</sequence>
<feature type="region of interest" description="Disordered" evidence="1">
    <location>
        <begin position="20"/>
        <end position="102"/>
    </location>
</feature>
<dbReference type="EMBL" id="VICG01000013">
    <property type="protein sequence ID" value="KAA8565926.1"/>
    <property type="molecule type" value="Genomic_DNA"/>
</dbReference>
<accession>A0A5M9JE01</accession>
<evidence type="ECO:0000313" key="2">
    <source>
        <dbReference type="EMBL" id="KAA8565926.1"/>
    </source>
</evidence>
<proteinExistence type="predicted"/>
<evidence type="ECO:0000256" key="1">
    <source>
        <dbReference type="SAM" id="MobiDB-lite"/>
    </source>
</evidence>
<protein>
    <submittedName>
        <fullName evidence="2">Uncharacterized protein</fullName>
    </submittedName>
</protein>
<name>A0A5M9JE01_MONFR</name>
<feature type="compositionally biased region" description="Low complexity" evidence="1">
    <location>
        <begin position="31"/>
        <end position="86"/>
    </location>
</feature>